<feature type="transmembrane region" description="Helical" evidence="1">
    <location>
        <begin position="239"/>
        <end position="265"/>
    </location>
</feature>
<feature type="transmembrane region" description="Helical" evidence="1">
    <location>
        <begin position="84"/>
        <end position="103"/>
    </location>
</feature>
<sequence length="322" mass="36234">MREWPLKPLGVGRLLDLSFQVYRNHFGKLFLLMLIFLVPYYILENVLTYGARDVSFFPAWDGSFSWEQFLEEGFNLPGGMPDASSAWTVFGSVVLLWIYINILTPLCEASVLYTVQDVVQGNEPVWKDMVVKPFKKFWSLLGNTVVYSLFLVAGWFVIVAATIPVIFIIAFLANTGLPPVFTHPVVITVLVVILLAAGIALLVGVAYFLVRFGFYLPPVVLENKRLGLSRSWKLTEGSFWRLFAVFFILLVVFSVFSTVTGVLNLFGRSVLTDLLEILVYLAVSPMLIVAYAVAYFDLKARSEGLDLQRMLPLAEAEVERYG</sequence>
<evidence type="ECO:0000313" key="3">
    <source>
        <dbReference type="Proteomes" id="UP001310386"/>
    </source>
</evidence>
<name>A0ABU5ZQA3_9BACL</name>
<protein>
    <recommendedName>
        <fullName evidence="4">Glycerophosphoryl diester phosphodiesterase membrane domain-containing protein</fullName>
    </recommendedName>
</protein>
<dbReference type="Proteomes" id="UP001310386">
    <property type="component" value="Unassembled WGS sequence"/>
</dbReference>
<proteinExistence type="predicted"/>
<evidence type="ECO:0000313" key="2">
    <source>
        <dbReference type="EMBL" id="MEB3104041.1"/>
    </source>
</evidence>
<comment type="caution">
    <text evidence="2">The sequence shown here is derived from an EMBL/GenBank/DDBJ whole genome shotgun (WGS) entry which is preliminary data.</text>
</comment>
<keyword evidence="1" id="KW-0812">Transmembrane</keyword>
<evidence type="ECO:0008006" key="4">
    <source>
        <dbReference type="Google" id="ProtNLM"/>
    </source>
</evidence>
<organism evidence="2 3">
    <name type="scientific">Ferviditalea candida</name>
    <dbReference type="NCBI Taxonomy" id="3108399"/>
    <lineage>
        <taxon>Bacteria</taxon>
        <taxon>Bacillati</taxon>
        <taxon>Bacillota</taxon>
        <taxon>Bacilli</taxon>
        <taxon>Bacillales</taxon>
        <taxon>Paenibacillaceae</taxon>
        <taxon>Ferviditalea</taxon>
    </lineage>
</organism>
<evidence type="ECO:0000256" key="1">
    <source>
        <dbReference type="SAM" id="Phobius"/>
    </source>
</evidence>
<accession>A0ABU5ZQA3</accession>
<dbReference type="EMBL" id="JAYJLD010000070">
    <property type="protein sequence ID" value="MEB3104041.1"/>
    <property type="molecule type" value="Genomic_DNA"/>
</dbReference>
<feature type="transmembrane region" description="Helical" evidence="1">
    <location>
        <begin position="21"/>
        <end position="42"/>
    </location>
</feature>
<gene>
    <name evidence="2" type="ORF">VF724_20730</name>
</gene>
<feature type="transmembrane region" description="Helical" evidence="1">
    <location>
        <begin position="145"/>
        <end position="173"/>
    </location>
</feature>
<keyword evidence="1" id="KW-1133">Transmembrane helix</keyword>
<keyword evidence="1" id="KW-0472">Membrane</keyword>
<keyword evidence="3" id="KW-1185">Reference proteome</keyword>
<dbReference type="RefSeq" id="WP_371756168.1">
    <property type="nucleotide sequence ID" value="NZ_JAYJLD010000070.1"/>
</dbReference>
<feature type="transmembrane region" description="Helical" evidence="1">
    <location>
        <begin position="277"/>
        <end position="298"/>
    </location>
</feature>
<reference evidence="2" key="1">
    <citation type="submission" date="2023-12" db="EMBL/GenBank/DDBJ databases">
        <title>Fervidustalea candida gen. nov., sp. nov., a novel member of the family Paenibacillaceae isolated from a geothermal area.</title>
        <authorList>
            <person name="Li W.-J."/>
            <person name="Jiao J.-Y."/>
            <person name="Chen Y."/>
        </authorList>
    </citation>
    <scope>NUCLEOTIDE SEQUENCE</scope>
    <source>
        <strain evidence="2">SYSU GA230002</strain>
    </source>
</reference>
<feature type="transmembrane region" description="Helical" evidence="1">
    <location>
        <begin position="185"/>
        <end position="210"/>
    </location>
</feature>